<dbReference type="GO" id="GO:0035556">
    <property type="term" value="P:intracellular signal transduction"/>
    <property type="evidence" value="ECO:0007669"/>
    <property type="project" value="InterPro"/>
</dbReference>
<feature type="transmembrane region" description="Helical" evidence="3">
    <location>
        <begin position="21"/>
        <end position="42"/>
    </location>
</feature>
<feature type="region of interest" description="Disordered" evidence="2">
    <location>
        <begin position="1038"/>
        <end position="1057"/>
    </location>
</feature>
<feature type="compositionally biased region" description="Polar residues" evidence="2">
    <location>
        <begin position="772"/>
        <end position="784"/>
    </location>
</feature>
<keyword evidence="6" id="KW-1185">Reference proteome</keyword>
<evidence type="ECO:0000313" key="6">
    <source>
        <dbReference type="Proteomes" id="UP000193920"/>
    </source>
</evidence>
<keyword evidence="3" id="KW-0812">Transmembrane</keyword>
<accession>A0A1Y2FB40</accession>
<dbReference type="PROSITE" id="PS50010">
    <property type="entry name" value="DH_2"/>
    <property type="match status" value="1"/>
</dbReference>
<gene>
    <name evidence="5" type="ORF">LY90DRAFT_664533</name>
</gene>
<protein>
    <recommendedName>
        <fullName evidence="4">DH domain-containing protein</fullName>
    </recommendedName>
</protein>
<feature type="compositionally biased region" description="Low complexity" evidence="2">
    <location>
        <begin position="1616"/>
        <end position="1631"/>
    </location>
</feature>
<dbReference type="EMBL" id="MCOG01000013">
    <property type="protein sequence ID" value="ORY80075.1"/>
    <property type="molecule type" value="Genomic_DNA"/>
</dbReference>
<organism evidence="5 6">
    <name type="scientific">Neocallimastix californiae</name>
    <dbReference type="NCBI Taxonomy" id="1754190"/>
    <lineage>
        <taxon>Eukaryota</taxon>
        <taxon>Fungi</taxon>
        <taxon>Fungi incertae sedis</taxon>
        <taxon>Chytridiomycota</taxon>
        <taxon>Chytridiomycota incertae sedis</taxon>
        <taxon>Neocallimastigomycetes</taxon>
        <taxon>Neocallimastigales</taxon>
        <taxon>Neocallimastigaceae</taxon>
        <taxon>Neocallimastix</taxon>
    </lineage>
</organism>
<feature type="compositionally biased region" description="Acidic residues" evidence="2">
    <location>
        <begin position="1546"/>
        <end position="1557"/>
    </location>
</feature>
<feature type="compositionally biased region" description="Polar residues" evidence="2">
    <location>
        <begin position="1365"/>
        <end position="1374"/>
    </location>
</feature>
<feature type="region of interest" description="Disordered" evidence="2">
    <location>
        <begin position="1515"/>
        <end position="1650"/>
    </location>
</feature>
<dbReference type="CDD" id="cd00160">
    <property type="entry name" value="RhoGEF"/>
    <property type="match status" value="1"/>
</dbReference>
<dbReference type="PANTHER" id="PTHR12673:SF159">
    <property type="entry name" value="LD03170P"/>
    <property type="match status" value="1"/>
</dbReference>
<keyword evidence="3" id="KW-1133">Transmembrane helix</keyword>
<dbReference type="OrthoDB" id="1716625at2759"/>
<dbReference type="PROSITE" id="PS00741">
    <property type="entry name" value="DH_1"/>
    <property type="match status" value="1"/>
</dbReference>
<comment type="caution">
    <text evidence="5">The sequence shown here is derived from an EMBL/GenBank/DDBJ whole genome shotgun (WGS) entry which is preliminary data.</text>
</comment>
<dbReference type="Proteomes" id="UP000193920">
    <property type="component" value="Unassembled WGS sequence"/>
</dbReference>
<feature type="compositionally biased region" description="Polar residues" evidence="2">
    <location>
        <begin position="108"/>
        <end position="129"/>
    </location>
</feature>
<dbReference type="STRING" id="1754190.A0A1Y2FB40"/>
<evidence type="ECO:0000259" key="4">
    <source>
        <dbReference type="PROSITE" id="PS50010"/>
    </source>
</evidence>
<feature type="region of interest" description="Disordered" evidence="2">
    <location>
        <begin position="1432"/>
        <end position="1451"/>
    </location>
</feature>
<feature type="compositionally biased region" description="Basic and acidic residues" evidence="2">
    <location>
        <begin position="1604"/>
        <end position="1614"/>
    </location>
</feature>
<feature type="region of interest" description="Disordered" evidence="2">
    <location>
        <begin position="1359"/>
        <end position="1387"/>
    </location>
</feature>
<feature type="compositionally biased region" description="Polar residues" evidence="2">
    <location>
        <begin position="199"/>
        <end position="225"/>
    </location>
</feature>
<dbReference type="GO" id="GO:0005085">
    <property type="term" value="F:guanyl-nucleotide exchange factor activity"/>
    <property type="evidence" value="ECO:0007669"/>
    <property type="project" value="InterPro"/>
</dbReference>
<dbReference type="PANTHER" id="PTHR12673">
    <property type="entry name" value="FACIOGENITAL DYSPLASIA PROTEIN"/>
    <property type="match status" value="1"/>
</dbReference>
<feature type="compositionally biased region" description="Polar residues" evidence="2">
    <location>
        <begin position="283"/>
        <end position="307"/>
    </location>
</feature>
<proteinExistence type="predicted"/>
<dbReference type="Pfam" id="PF00621">
    <property type="entry name" value="RhoGEF"/>
    <property type="match status" value="1"/>
</dbReference>
<feature type="compositionally biased region" description="Low complexity" evidence="2">
    <location>
        <begin position="1772"/>
        <end position="1802"/>
    </location>
</feature>
<keyword evidence="1" id="KW-0175">Coiled coil</keyword>
<evidence type="ECO:0000313" key="5">
    <source>
        <dbReference type="EMBL" id="ORY80075.1"/>
    </source>
</evidence>
<feature type="region of interest" description="Disordered" evidence="2">
    <location>
        <begin position="180"/>
        <end position="236"/>
    </location>
</feature>
<name>A0A1Y2FB40_9FUNG</name>
<feature type="region of interest" description="Disordered" evidence="2">
    <location>
        <begin position="1733"/>
        <end position="1802"/>
    </location>
</feature>
<dbReference type="InterPro" id="IPR035899">
    <property type="entry name" value="DBL_dom_sf"/>
</dbReference>
<feature type="compositionally biased region" description="Basic and acidic residues" evidence="2">
    <location>
        <begin position="729"/>
        <end position="746"/>
    </location>
</feature>
<evidence type="ECO:0000256" key="2">
    <source>
        <dbReference type="SAM" id="MobiDB-lite"/>
    </source>
</evidence>
<feature type="compositionally biased region" description="Low complexity" evidence="2">
    <location>
        <begin position="749"/>
        <end position="771"/>
    </location>
</feature>
<evidence type="ECO:0000256" key="1">
    <source>
        <dbReference type="SAM" id="Coils"/>
    </source>
</evidence>
<feature type="region of interest" description="Disordered" evidence="2">
    <location>
        <begin position="888"/>
        <end position="912"/>
    </location>
</feature>
<feature type="region of interest" description="Disordered" evidence="2">
    <location>
        <begin position="104"/>
        <end position="129"/>
    </location>
</feature>
<reference evidence="5 6" key="1">
    <citation type="submission" date="2016-08" db="EMBL/GenBank/DDBJ databases">
        <title>A Parts List for Fungal Cellulosomes Revealed by Comparative Genomics.</title>
        <authorList>
            <consortium name="DOE Joint Genome Institute"/>
            <person name="Haitjema C.H."/>
            <person name="Gilmore S.P."/>
            <person name="Henske J.K."/>
            <person name="Solomon K.V."/>
            <person name="De Groot R."/>
            <person name="Kuo A."/>
            <person name="Mondo S.J."/>
            <person name="Salamov A.A."/>
            <person name="Labutti K."/>
            <person name="Zhao Z."/>
            <person name="Chiniquy J."/>
            <person name="Barry K."/>
            <person name="Brewer H.M."/>
            <person name="Purvine S.O."/>
            <person name="Wright A.T."/>
            <person name="Boxma B."/>
            <person name="Van Alen T."/>
            <person name="Hackstein J.H."/>
            <person name="Baker S.E."/>
            <person name="Grigoriev I.V."/>
            <person name="O'Malley M.A."/>
        </authorList>
    </citation>
    <scope>NUCLEOTIDE SEQUENCE [LARGE SCALE GENOMIC DNA]</scope>
    <source>
        <strain evidence="5 6">G1</strain>
    </source>
</reference>
<feature type="region of interest" description="Disordered" evidence="2">
    <location>
        <begin position="719"/>
        <end position="784"/>
    </location>
</feature>
<dbReference type="SUPFAM" id="SSF48065">
    <property type="entry name" value="DBL homology domain (DH-domain)"/>
    <property type="match status" value="1"/>
</dbReference>
<evidence type="ECO:0000256" key="3">
    <source>
        <dbReference type="SAM" id="Phobius"/>
    </source>
</evidence>
<dbReference type="InterPro" id="IPR051092">
    <property type="entry name" value="FYVE_RhoGEF_PH"/>
</dbReference>
<feature type="compositionally biased region" description="Basic and acidic residues" evidence="2">
    <location>
        <begin position="1576"/>
        <end position="1592"/>
    </location>
</feature>
<dbReference type="GO" id="GO:0005737">
    <property type="term" value="C:cytoplasm"/>
    <property type="evidence" value="ECO:0007669"/>
    <property type="project" value="TreeGrafter"/>
</dbReference>
<feature type="coiled-coil region" evidence="1">
    <location>
        <begin position="377"/>
        <end position="407"/>
    </location>
</feature>
<keyword evidence="3" id="KW-0472">Membrane</keyword>
<dbReference type="InterPro" id="IPR000219">
    <property type="entry name" value="DH_dom"/>
</dbReference>
<feature type="compositionally biased region" description="Acidic residues" evidence="2">
    <location>
        <begin position="1565"/>
        <end position="1575"/>
    </location>
</feature>
<dbReference type="Gene3D" id="1.20.900.10">
    <property type="entry name" value="Dbl homology (DH) domain"/>
    <property type="match status" value="1"/>
</dbReference>
<sequence>MAYESTKINEYLNKYYILIDCNIIIYSMIINIKLSLLLISLIDNACLILNNHINSNNLFLKKIYEVIMKSEEISVLKFENHPNTFLCKGENLKKEKSLKSNYSNSSSVETQFDSTENTQQKTITSTKDNESVNEVSTLINYNLSRKSSKMENPIMEKPLNESNGESDTITSIINKEKSDLKVNSLSESSEIEKDHSIDMNKTMNNNSVLSKEQNTESSLVTNSLDSKPLTESPKTANADIESKNIFNSSYFTNSTASIENAENGISRSESLPSVLKNDPKSKLVSSSDNPPVKSNSQPPIPSTTFSNFKDKNSLNRIKKKEVIKELMESERLYVSDLQMLIENCFNPLEAVSWLPLNEKCLIIRNIQELFVFQQEFLEDMEASVKNLKEQLEMKKLTEEELNQVMNECIRKISDCFIRRKKKFKVYSEFCSLHQEAINIFREYEYKPEMISFIRDFNGKTHSRLHLQDFLIKPVQRICKYPLLLKELIHYSDKDCEELNGLKEALTVMSEVAREIDHVKWLIERVQRTDKFIDRLDIQDQFKYIIMERYGDMILSTGLEVVMEKERVNYRGVFLFRKHMFIVKPKRSRNYRVKMHLILDEFYFEAYPEYNAFRLIQKNTGIIIDFFAFSTIESKIWIELMETLVDPLEEIADKNKVFYIKSRNSYESHFSRFSLELKNLSNHHPVNQKNNSLRRAASSSLVNSSFEFLHPLDANSRAKRDSFKSMSTSIEKRESVGSSDSYHKEIDSVNNNNGNNNNNSSRNDNNNNNNNNEGEISLTNTPKVNPIHTSTFTTLNSKRNTIQNINPLISKKSFQMISNIRKQNLHNTSSISSIKCNQNNNMMGTSGISTTADTEISSNGSDILYYDNGAIMDHELIISEPSVATTETHLEGESGTVTGSGNENRLESESGCNENCLESESGTVTGGGDSENHYRIVSEPESFKSLPKKLDINNDTMSTISKTDSISTTTTILPPKYKLIDSKFYDVYTYLFTNNDIQKIFSNLMYHSHEFDHLLYHKKTTRTRSNSCPRERYLFRSKERREKEKRNSNCSMVTLDDKNNFNKSDNRSSLYIPVCSDNRSIKSSRSSVNLYHNEEVLASPSSSKIFKHTRSKNSVSSIRKMTTPIPSQNISSTPVTDDSSIHSVNSLKYRKRHSISIFKSNSAIQPFEPSRFVAESQITVTDSPLSRCYSSLSDKMIDQDINFYFENMQNYENSNSTNLRKNSVNSVDTLSLNDLSMNHTNNINNNTNINSNINTNINTNNNTTNTNTNINTNTNTNTSINVNTNDHDYHLNYHYPSNNNYYSNFNYNINHTNMDINNIISSHGNGYNNSYKSPKAVHRQTVAIMDTNTLNSLYQLCNNDEDDNDSVSQNGSIKSFSMKDENNDNHRNSYYQNRHSIAVDLNNMSSRSYDKVKNKKEKKIHFGNIKKIFAVGSRRSSSSSTSSSSSSLSKSSSFIFPKYSSENNLKKFTSKAFRSPTLSSLNRFSSSKNHTELGNLSTPVQYSKSPLVENVVINYNTSSPSSKSKNEKEQKISSSNEVNTMGRSSLYEEEEEELEEFNSMEHLGEETDQEPEPEFELESKLKSKSKTELKLESPSKSQLQSKSTSEIDFHEEIKKLSSSSSSSSSNSNSNSSHDLSTVMEESKSKSYQSQQFNVDTTTSIHTNNLALNKNQDQHLNNSLTSSHSNNNEQINTTIFENTNNISDIENRKEIHDFSNPHHNSKTNLNIMKEIEKDENKNNNDDDDNNNKNEGTTLKENRNNNNKNEGTTLKENRNNNNISNNNLTANNTNHSIHSTSNSPLLNNNNLNVTSTSTRSHLKRNKTISLKLINLKKIF</sequence>
<dbReference type="InterPro" id="IPR001331">
    <property type="entry name" value="GDS_CDC24_CS"/>
</dbReference>
<dbReference type="SMART" id="SM00325">
    <property type="entry name" value="RhoGEF"/>
    <property type="match status" value="1"/>
</dbReference>
<feature type="domain" description="DH" evidence="4">
    <location>
        <begin position="318"/>
        <end position="518"/>
    </location>
</feature>
<feature type="compositionally biased region" description="Basic and acidic residues" evidence="2">
    <location>
        <begin position="1376"/>
        <end position="1386"/>
    </location>
</feature>
<feature type="region of interest" description="Disordered" evidence="2">
    <location>
        <begin position="269"/>
        <end position="307"/>
    </location>
</feature>